<dbReference type="Gene3D" id="1.20.1250.20">
    <property type="entry name" value="MFS general substrate transporter like domains"/>
    <property type="match status" value="1"/>
</dbReference>
<organism evidence="8 9">
    <name type="scientific">Acinetobacter beijerinckii ANC 3835</name>
    <dbReference type="NCBI Taxonomy" id="1217649"/>
    <lineage>
        <taxon>Bacteria</taxon>
        <taxon>Pseudomonadati</taxon>
        <taxon>Pseudomonadota</taxon>
        <taxon>Gammaproteobacteria</taxon>
        <taxon>Moraxellales</taxon>
        <taxon>Moraxellaceae</taxon>
        <taxon>Acinetobacter</taxon>
    </lineage>
</organism>
<dbReference type="EMBL" id="APQK01000009">
    <property type="protein sequence ID" value="ENW06111.1"/>
    <property type="molecule type" value="Genomic_DNA"/>
</dbReference>
<dbReference type="HOGENOM" id="CLU_001265_61_2_6"/>
<evidence type="ECO:0000256" key="4">
    <source>
        <dbReference type="ARBA" id="ARBA00022989"/>
    </source>
</evidence>
<feature type="transmembrane region" description="Helical" evidence="6">
    <location>
        <begin position="359"/>
        <end position="377"/>
    </location>
</feature>
<feature type="transmembrane region" description="Helical" evidence="6">
    <location>
        <begin position="203"/>
        <end position="226"/>
    </location>
</feature>
<feature type="transmembrane region" description="Helical" evidence="6">
    <location>
        <begin position="107"/>
        <end position="126"/>
    </location>
</feature>
<dbReference type="SUPFAM" id="SSF103473">
    <property type="entry name" value="MFS general substrate transporter"/>
    <property type="match status" value="1"/>
</dbReference>
<dbReference type="GO" id="GO:0005886">
    <property type="term" value="C:plasma membrane"/>
    <property type="evidence" value="ECO:0007669"/>
    <property type="project" value="UniProtKB-SubCell"/>
</dbReference>
<dbReference type="InterPro" id="IPR050189">
    <property type="entry name" value="MFS_Efflux_Transporters"/>
</dbReference>
<feature type="transmembrane region" description="Helical" evidence="6">
    <location>
        <begin position="334"/>
        <end position="353"/>
    </location>
</feature>
<evidence type="ECO:0000313" key="8">
    <source>
        <dbReference type="EMBL" id="ENW06111.1"/>
    </source>
</evidence>
<evidence type="ECO:0000259" key="7">
    <source>
        <dbReference type="PROSITE" id="PS50850"/>
    </source>
</evidence>
<keyword evidence="4 6" id="KW-1133">Transmembrane helix</keyword>
<protein>
    <recommendedName>
        <fullName evidence="7">Major facilitator superfamily (MFS) profile domain-containing protein</fullName>
    </recommendedName>
</protein>
<proteinExistence type="predicted"/>
<evidence type="ECO:0000256" key="6">
    <source>
        <dbReference type="SAM" id="Phobius"/>
    </source>
</evidence>
<feature type="transmembrane region" description="Helical" evidence="6">
    <location>
        <begin position="74"/>
        <end position="95"/>
    </location>
</feature>
<evidence type="ECO:0000256" key="3">
    <source>
        <dbReference type="ARBA" id="ARBA00022692"/>
    </source>
</evidence>
<dbReference type="Pfam" id="PF07690">
    <property type="entry name" value="MFS_1"/>
    <property type="match status" value="1"/>
</dbReference>
<dbReference type="InterPro" id="IPR020846">
    <property type="entry name" value="MFS_dom"/>
</dbReference>
<dbReference type="PANTHER" id="PTHR43124">
    <property type="entry name" value="PURINE EFFLUX PUMP PBUE"/>
    <property type="match status" value="1"/>
</dbReference>
<dbReference type="PATRIC" id="fig|1217649.3.peg.926"/>
<evidence type="ECO:0000313" key="9">
    <source>
        <dbReference type="Proteomes" id="UP000018417"/>
    </source>
</evidence>
<dbReference type="InterPro" id="IPR036259">
    <property type="entry name" value="MFS_trans_sf"/>
</dbReference>
<sequence>MGKSISLPLLALAIGAFAIGTTEFSPMGLLPNIANDLGVSIPSAGMLITGYALGVMLGAPIMTLWLGGFARRNALILLMAIFTIGNLIAAFAPNYMSLMGARLITSLNHGAFFGIGSVVAASVVPANKQASAVASMFMGLTIANIGGVPLATWIGQNIGWRMSFLGISALGLITMVALWKALPVGSVGQKPNVKMELKVLTRLPVILALLTTVFGASAMFTLYTYIAPSLVQFTHSSPNFITMMLVLIGIGFSIGNHFGGKFADLSLDKTLIGFLALLIGLMLIFPILAKTQLGAAIGLVIWGAAAFAIVPPLQMRVMAVAHEASGLASSVNVGAFNLGNAIGAAAGSAVLSIGLNYTAVSMIGVLLAGVGLILVFIQIKLTTKPSTTLEQCSQS</sequence>
<feature type="domain" description="Major facilitator superfamily (MFS) profile" evidence="7">
    <location>
        <begin position="8"/>
        <end position="383"/>
    </location>
</feature>
<accession>N9FMI3</accession>
<feature type="transmembrane region" description="Helical" evidence="6">
    <location>
        <begin position="295"/>
        <end position="313"/>
    </location>
</feature>
<dbReference type="CDD" id="cd17324">
    <property type="entry name" value="MFS_NepI_like"/>
    <property type="match status" value="1"/>
</dbReference>
<dbReference type="GO" id="GO:0022857">
    <property type="term" value="F:transmembrane transporter activity"/>
    <property type="evidence" value="ECO:0007669"/>
    <property type="project" value="InterPro"/>
</dbReference>
<dbReference type="RefSeq" id="WP_005052721.1">
    <property type="nucleotide sequence ID" value="NZ_KB849758.1"/>
</dbReference>
<keyword evidence="2" id="KW-1003">Cell membrane</keyword>
<gene>
    <name evidence="8" type="ORF">F934_00968</name>
</gene>
<evidence type="ECO:0000256" key="5">
    <source>
        <dbReference type="ARBA" id="ARBA00023136"/>
    </source>
</evidence>
<keyword evidence="3 6" id="KW-0812">Transmembrane</keyword>
<dbReference type="PANTHER" id="PTHR43124:SF8">
    <property type="entry name" value="INNER MEMBRANE TRANSPORT PROTEIN YDHP"/>
    <property type="match status" value="1"/>
</dbReference>
<dbReference type="PROSITE" id="PS50850">
    <property type="entry name" value="MFS"/>
    <property type="match status" value="1"/>
</dbReference>
<dbReference type="Proteomes" id="UP000018417">
    <property type="component" value="Unassembled WGS sequence"/>
</dbReference>
<feature type="transmembrane region" description="Helical" evidence="6">
    <location>
        <begin position="160"/>
        <end position="182"/>
    </location>
</feature>
<dbReference type="AlphaFoldDB" id="N9FMI3"/>
<comment type="caution">
    <text evidence="8">The sequence shown here is derived from an EMBL/GenBank/DDBJ whole genome shotgun (WGS) entry which is preliminary data.</text>
</comment>
<evidence type="ECO:0000256" key="2">
    <source>
        <dbReference type="ARBA" id="ARBA00022475"/>
    </source>
</evidence>
<dbReference type="InterPro" id="IPR011701">
    <property type="entry name" value="MFS"/>
</dbReference>
<feature type="transmembrane region" description="Helical" evidence="6">
    <location>
        <begin position="42"/>
        <end position="67"/>
    </location>
</feature>
<name>N9FMI3_9GAMM</name>
<keyword evidence="5 6" id="KW-0472">Membrane</keyword>
<comment type="subcellular location">
    <subcellularLocation>
        <location evidence="1">Cell membrane</location>
        <topology evidence="1">Multi-pass membrane protein</topology>
    </subcellularLocation>
</comment>
<reference evidence="8 9" key="1">
    <citation type="submission" date="2013-02" db="EMBL/GenBank/DDBJ databases">
        <title>The Genome Sequence of Acinetobacter beijerinckii ANC 3835.</title>
        <authorList>
            <consortium name="The Broad Institute Genome Sequencing Platform"/>
            <consortium name="The Broad Institute Genome Sequencing Center for Infectious Disease"/>
            <person name="Cerqueira G."/>
            <person name="Feldgarden M."/>
            <person name="Courvalin P."/>
            <person name="Perichon B."/>
            <person name="Grillot-Courvalin C."/>
            <person name="Clermont D."/>
            <person name="Rocha E."/>
            <person name="Yoon E.-J."/>
            <person name="Nemec A."/>
            <person name="Walker B."/>
            <person name="Young S.K."/>
            <person name="Zeng Q."/>
            <person name="Gargeya S."/>
            <person name="Fitzgerald M."/>
            <person name="Haas B."/>
            <person name="Abouelleil A."/>
            <person name="Alvarado L."/>
            <person name="Arachchi H.M."/>
            <person name="Berlin A.M."/>
            <person name="Chapman S.B."/>
            <person name="Dewar J."/>
            <person name="Goldberg J."/>
            <person name="Griggs A."/>
            <person name="Gujja S."/>
            <person name="Hansen M."/>
            <person name="Howarth C."/>
            <person name="Imamovic A."/>
            <person name="Larimer J."/>
            <person name="McCowan C."/>
            <person name="Murphy C."/>
            <person name="Neiman D."/>
            <person name="Pearson M."/>
            <person name="Priest M."/>
            <person name="Roberts A."/>
            <person name="Saif S."/>
            <person name="Shea T."/>
            <person name="Sisk P."/>
            <person name="Sykes S."/>
            <person name="Wortman J."/>
            <person name="Nusbaum C."/>
            <person name="Birren B."/>
        </authorList>
    </citation>
    <scope>NUCLEOTIDE SEQUENCE [LARGE SCALE GENOMIC DNA]</scope>
    <source>
        <strain evidence="8 9">ANC 3835</strain>
    </source>
</reference>
<evidence type="ECO:0000256" key="1">
    <source>
        <dbReference type="ARBA" id="ARBA00004651"/>
    </source>
</evidence>
<feature type="transmembrane region" description="Helical" evidence="6">
    <location>
        <begin position="133"/>
        <end position="154"/>
    </location>
</feature>
<dbReference type="OrthoDB" id="9788453at2"/>
<feature type="transmembrane region" description="Helical" evidence="6">
    <location>
        <begin position="271"/>
        <end position="289"/>
    </location>
</feature>
<feature type="transmembrane region" description="Helical" evidence="6">
    <location>
        <begin position="238"/>
        <end position="259"/>
    </location>
</feature>